<reference evidence="2" key="2">
    <citation type="submission" date="2018-05" db="EMBL/GenBank/DDBJ databases">
        <title>OpunRS2 (Oryza punctata Reference Sequence Version 2).</title>
        <authorList>
            <person name="Zhang J."/>
            <person name="Kudrna D."/>
            <person name="Lee S."/>
            <person name="Talag J."/>
            <person name="Welchert J."/>
            <person name="Wing R.A."/>
        </authorList>
    </citation>
    <scope>NUCLEOTIDE SEQUENCE [LARGE SCALE GENOMIC DNA]</scope>
</reference>
<keyword evidence="3" id="KW-1185">Reference proteome</keyword>
<dbReference type="EnsemblPlants" id="OPUNC01G29540.1">
    <property type="protein sequence ID" value="OPUNC01G29540.1"/>
    <property type="gene ID" value="OPUNC01G29540"/>
</dbReference>
<keyword evidence="1" id="KW-0812">Transmembrane</keyword>
<organism evidence="2">
    <name type="scientific">Oryza punctata</name>
    <name type="common">Red rice</name>
    <dbReference type="NCBI Taxonomy" id="4537"/>
    <lineage>
        <taxon>Eukaryota</taxon>
        <taxon>Viridiplantae</taxon>
        <taxon>Streptophyta</taxon>
        <taxon>Embryophyta</taxon>
        <taxon>Tracheophyta</taxon>
        <taxon>Spermatophyta</taxon>
        <taxon>Magnoliopsida</taxon>
        <taxon>Liliopsida</taxon>
        <taxon>Poales</taxon>
        <taxon>Poaceae</taxon>
        <taxon>BOP clade</taxon>
        <taxon>Oryzoideae</taxon>
        <taxon>Oryzeae</taxon>
        <taxon>Oryzinae</taxon>
        <taxon>Oryza</taxon>
    </lineage>
</organism>
<protein>
    <submittedName>
        <fullName evidence="2">Uncharacterized protein</fullName>
    </submittedName>
</protein>
<reference evidence="2" key="1">
    <citation type="submission" date="2015-04" db="UniProtKB">
        <authorList>
            <consortium name="EnsemblPlants"/>
        </authorList>
    </citation>
    <scope>IDENTIFICATION</scope>
</reference>
<dbReference type="OMA" id="PNAREDW"/>
<dbReference type="Proteomes" id="UP000026962">
    <property type="component" value="Chromosome 1"/>
</dbReference>
<dbReference type="HOGENOM" id="CLU_2310674_0_0_1"/>
<proteinExistence type="predicted"/>
<keyword evidence="1" id="KW-1133">Transmembrane helix</keyword>
<evidence type="ECO:0000256" key="1">
    <source>
        <dbReference type="SAM" id="Phobius"/>
    </source>
</evidence>
<accession>A0A0E0JNK1</accession>
<evidence type="ECO:0000313" key="3">
    <source>
        <dbReference type="Proteomes" id="UP000026962"/>
    </source>
</evidence>
<sequence length="100" mass="11333">MTTCRAYASVAIELEMPRLGDRTADSMPKGKSELIYVSSIFTICYMERNYRRQGIGGLPELIEFGVFLIGVVGMVKTVGYFFLDAIDSPNAREDWRDLRL</sequence>
<evidence type="ECO:0000313" key="2">
    <source>
        <dbReference type="EnsemblPlants" id="OPUNC01G29540.1"/>
    </source>
</evidence>
<feature type="transmembrane region" description="Helical" evidence="1">
    <location>
        <begin position="61"/>
        <end position="83"/>
    </location>
</feature>
<dbReference type="Gramene" id="OPUNC01G29540.1">
    <property type="protein sequence ID" value="OPUNC01G29540.1"/>
    <property type="gene ID" value="OPUNC01G29540"/>
</dbReference>
<dbReference type="AlphaFoldDB" id="A0A0E0JNK1"/>
<name>A0A0E0JNK1_ORYPU</name>
<keyword evidence="1" id="KW-0472">Membrane</keyword>